<organism evidence="7 8">
    <name type="scientific">Microbacterium immunditiarum</name>
    <dbReference type="NCBI Taxonomy" id="337480"/>
    <lineage>
        <taxon>Bacteria</taxon>
        <taxon>Bacillati</taxon>
        <taxon>Actinomycetota</taxon>
        <taxon>Actinomycetes</taxon>
        <taxon>Micrococcales</taxon>
        <taxon>Microbacteriaceae</taxon>
        <taxon>Microbacterium</taxon>
    </lineage>
</organism>
<dbReference type="GO" id="GO:0006729">
    <property type="term" value="P:tetrahydrobiopterin biosynthetic process"/>
    <property type="evidence" value="ECO:0007669"/>
    <property type="project" value="InterPro"/>
</dbReference>
<dbReference type="Pfam" id="PF01329">
    <property type="entry name" value="Pterin_4a"/>
    <property type="match status" value="1"/>
</dbReference>
<feature type="region of interest" description="Disordered" evidence="6">
    <location>
        <begin position="93"/>
        <end position="116"/>
    </location>
</feature>
<evidence type="ECO:0000256" key="4">
    <source>
        <dbReference type="ARBA" id="ARBA00021735"/>
    </source>
</evidence>
<dbReference type="CDD" id="cd00488">
    <property type="entry name" value="PCD_DCoH"/>
    <property type="match status" value="1"/>
</dbReference>
<evidence type="ECO:0000256" key="3">
    <source>
        <dbReference type="ARBA" id="ARBA00013252"/>
    </source>
</evidence>
<sequence length="116" mass="12317">MAVITSREFHEASGVTDWRATRAGAAAYFDTRDFNAGAAFVAEIAKLADAANHHPDVDLRYRGVTVRVVTHSAGGLTHKDVELARQISEAANRLGISADPSRLPPPTDPTHGGSPD</sequence>
<evidence type="ECO:0000256" key="5">
    <source>
        <dbReference type="ARBA" id="ARBA00023239"/>
    </source>
</evidence>
<comment type="caution">
    <text evidence="7">The sequence shown here is derived from an EMBL/GenBank/DDBJ whole genome shotgun (WGS) entry which is preliminary data.</text>
</comment>
<comment type="similarity">
    <text evidence="2">Belongs to the pterin-4-alpha-carbinolamine dehydratase family.</text>
</comment>
<dbReference type="SUPFAM" id="SSF55248">
    <property type="entry name" value="PCD-like"/>
    <property type="match status" value="1"/>
</dbReference>
<dbReference type="AlphaFoldDB" id="A0A7Y9GM92"/>
<accession>A0A7Y9GM92</accession>
<proteinExistence type="inferred from homology"/>
<evidence type="ECO:0000256" key="6">
    <source>
        <dbReference type="SAM" id="MobiDB-lite"/>
    </source>
</evidence>
<gene>
    <name evidence="7" type="ORF">BJ991_001126</name>
</gene>
<dbReference type="InterPro" id="IPR036428">
    <property type="entry name" value="PCD_sf"/>
</dbReference>
<name>A0A7Y9GM92_9MICO</name>
<dbReference type="NCBIfam" id="NF002017">
    <property type="entry name" value="PRK00823.1-2"/>
    <property type="match status" value="1"/>
</dbReference>
<dbReference type="InterPro" id="IPR001533">
    <property type="entry name" value="Pterin_deHydtase"/>
</dbReference>
<dbReference type="EMBL" id="JACCBV010000001">
    <property type="protein sequence ID" value="NYE19098.1"/>
    <property type="molecule type" value="Genomic_DNA"/>
</dbReference>
<dbReference type="EC" id="4.2.1.96" evidence="3"/>
<dbReference type="GO" id="GO:0008124">
    <property type="term" value="F:4-alpha-hydroxytetrahydrobiopterin dehydratase activity"/>
    <property type="evidence" value="ECO:0007669"/>
    <property type="project" value="UniProtKB-EC"/>
</dbReference>
<evidence type="ECO:0000313" key="7">
    <source>
        <dbReference type="EMBL" id="NYE19098.1"/>
    </source>
</evidence>
<dbReference type="Gene3D" id="3.30.1360.20">
    <property type="entry name" value="Transcriptional coactivator/pterin dehydratase"/>
    <property type="match status" value="1"/>
</dbReference>
<protein>
    <recommendedName>
        <fullName evidence="4">Putative pterin-4-alpha-carbinolamine dehydratase</fullName>
        <ecNumber evidence="3">4.2.1.96</ecNumber>
    </recommendedName>
</protein>
<comment type="catalytic activity">
    <reaction evidence="1">
        <text>(4aS,6R)-4a-hydroxy-L-erythro-5,6,7,8-tetrahydrobiopterin = (6R)-L-erythro-6,7-dihydrobiopterin + H2O</text>
        <dbReference type="Rhea" id="RHEA:11920"/>
        <dbReference type="ChEBI" id="CHEBI:15377"/>
        <dbReference type="ChEBI" id="CHEBI:15642"/>
        <dbReference type="ChEBI" id="CHEBI:43120"/>
        <dbReference type="EC" id="4.2.1.96"/>
    </reaction>
</comment>
<evidence type="ECO:0000256" key="1">
    <source>
        <dbReference type="ARBA" id="ARBA00001554"/>
    </source>
</evidence>
<dbReference type="PANTHER" id="PTHR12599">
    <property type="entry name" value="PTERIN-4-ALPHA-CARBINOLAMINE DEHYDRATASE"/>
    <property type="match status" value="1"/>
</dbReference>
<keyword evidence="8" id="KW-1185">Reference proteome</keyword>
<evidence type="ECO:0000256" key="2">
    <source>
        <dbReference type="ARBA" id="ARBA00006472"/>
    </source>
</evidence>
<dbReference type="RefSeq" id="WP_179488214.1">
    <property type="nucleotide sequence ID" value="NZ_JACCBV010000001.1"/>
</dbReference>
<dbReference type="PANTHER" id="PTHR12599:SF0">
    <property type="entry name" value="PTERIN-4-ALPHA-CARBINOLAMINE DEHYDRATASE"/>
    <property type="match status" value="1"/>
</dbReference>
<keyword evidence="5" id="KW-0456">Lyase</keyword>
<reference evidence="7 8" key="1">
    <citation type="submission" date="2020-07" db="EMBL/GenBank/DDBJ databases">
        <title>Sequencing the genomes of 1000 actinobacteria strains.</title>
        <authorList>
            <person name="Klenk H.-P."/>
        </authorList>
    </citation>
    <scope>NUCLEOTIDE SEQUENCE [LARGE SCALE GENOMIC DNA]</scope>
    <source>
        <strain evidence="7 8">DSM 24662</strain>
    </source>
</reference>
<evidence type="ECO:0000313" key="8">
    <source>
        <dbReference type="Proteomes" id="UP000576969"/>
    </source>
</evidence>
<dbReference type="Proteomes" id="UP000576969">
    <property type="component" value="Unassembled WGS sequence"/>
</dbReference>